<dbReference type="Gene3D" id="3.40.50.10260">
    <property type="entry name" value="YjeF N-terminal domain"/>
    <property type="match status" value="1"/>
</dbReference>
<name>A0A523XQA3_UNCT6</name>
<evidence type="ECO:0000313" key="3">
    <source>
        <dbReference type="Proteomes" id="UP000315534"/>
    </source>
</evidence>
<evidence type="ECO:0000259" key="1">
    <source>
        <dbReference type="PROSITE" id="PS51385"/>
    </source>
</evidence>
<proteinExistence type="predicted"/>
<gene>
    <name evidence="2" type="ORF">E3J38_03845</name>
</gene>
<organism evidence="2 3">
    <name type="scientific">candidate division TA06 bacterium</name>
    <dbReference type="NCBI Taxonomy" id="2250710"/>
    <lineage>
        <taxon>Bacteria</taxon>
        <taxon>Bacteria division TA06</taxon>
    </lineage>
</organism>
<dbReference type="PROSITE" id="PS51385">
    <property type="entry name" value="YJEF_N"/>
    <property type="match status" value="1"/>
</dbReference>
<protein>
    <recommendedName>
        <fullName evidence="1">YjeF N-terminal domain-containing protein</fullName>
    </recommendedName>
</protein>
<evidence type="ECO:0000313" key="2">
    <source>
        <dbReference type="EMBL" id="TET81476.1"/>
    </source>
</evidence>
<dbReference type="Proteomes" id="UP000315534">
    <property type="component" value="Unassembled WGS sequence"/>
</dbReference>
<dbReference type="AlphaFoldDB" id="A0A523XQA3"/>
<sequence length="259" mass="28334">MPLPGLTKTQMVEVDRIMVNELHVPIELMMEQAGLNLARLATRFRRSKPIEYLGVVGSGHNGGGGLVAARRLQNWNLPVEVWLPKGEDALRSIPMEQLNRAKEAGVTINEGEPRASKGPEVCVLDAYIGYGYTERDDSVTNEVFSYLAEHSDVISLDAPSGLDVTTGVSESGLSPRATLTLAFPKIGLLRAFEKTSGALYVADIGVPSSIYKDRLGIAWSSPFDLVSLSKLDRAFTEDAIQQVEISYVETEGVHFWDVK</sequence>
<feature type="domain" description="YjeF N-terminal" evidence="1">
    <location>
        <begin position="11"/>
        <end position="212"/>
    </location>
</feature>
<dbReference type="Pfam" id="PF03853">
    <property type="entry name" value="YjeF_N"/>
    <property type="match status" value="1"/>
</dbReference>
<dbReference type="InterPro" id="IPR036652">
    <property type="entry name" value="YjeF_N_dom_sf"/>
</dbReference>
<dbReference type="InterPro" id="IPR004443">
    <property type="entry name" value="YjeF_N_dom"/>
</dbReference>
<accession>A0A523XQA3</accession>
<comment type="caution">
    <text evidence="2">The sequence shown here is derived from an EMBL/GenBank/DDBJ whole genome shotgun (WGS) entry which is preliminary data.</text>
</comment>
<reference evidence="2 3" key="1">
    <citation type="submission" date="2019-03" db="EMBL/GenBank/DDBJ databases">
        <title>Metabolic potential of uncultured bacteria and archaea associated with petroleum seepage in deep-sea sediments.</title>
        <authorList>
            <person name="Dong X."/>
            <person name="Hubert C."/>
        </authorList>
    </citation>
    <scope>NUCLEOTIDE SEQUENCE [LARGE SCALE GENOMIC DNA]</scope>
    <source>
        <strain evidence="2">E29_bin36</strain>
    </source>
</reference>
<dbReference type="EMBL" id="SOIP01000234">
    <property type="protein sequence ID" value="TET81476.1"/>
    <property type="molecule type" value="Genomic_DNA"/>
</dbReference>
<dbReference type="SUPFAM" id="SSF64153">
    <property type="entry name" value="YjeF N-terminal domain-like"/>
    <property type="match status" value="1"/>
</dbReference>